<accession>A0A443IAD3</accession>
<dbReference type="GO" id="GO:0019867">
    <property type="term" value="C:outer membrane"/>
    <property type="evidence" value="ECO:0007669"/>
    <property type="project" value="InterPro"/>
</dbReference>
<dbReference type="PANTHER" id="PTHR12338:SF5">
    <property type="entry name" value="ANTIGEN 43-RELATED"/>
    <property type="match status" value="1"/>
</dbReference>
<evidence type="ECO:0000256" key="2">
    <source>
        <dbReference type="ARBA" id="ARBA00023026"/>
    </source>
</evidence>
<keyword evidence="1" id="KW-0732">Signal</keyword>
<dbReference type="Gene3D" id="2.40.128.130">
    <property type="entry name" value="Autotransporter beta-domain"/>
    <property type="match status" value="1"/>
</dbReference>
<protein>
    <submittedName>
        <fullName evidence="5">Autotransporter</fullName>
    </submittedName>
</protein>
<keyword evidence="2" id="KW-0843">Virulence</keyword>
<dbReference type="InterPro" id="IPR013425">
    <property type="entry name" value="Autotrns_rpt"/>
</dbReference>
<dbReference type="Gene3D" id="2.160.20.20">
    <property type="match status" value="1"/>
</dbReference>
<dbReference type="NCBIfam" id="TIGR01414">
    <property type="entry name" value="autotrans_barl"/>
    <property type="match status" value="1"/>
</dbReference>
<reference evidence="5 6" key="1">
    <citation type="submission" date="2014-04" db="EMBL/GenBank/DDBJ databases">
        <title>Draft genome sequence of Pantoea beijingensis strain LMG 27579, an emerging pathogen to Pleurotus eryngii with potential industrial application.</title>
        <authorList>
            <person name="Xu F."/>
            <person name="Liu Y."/>
            <person name="Wang S."/>
            <person name="Yin Y."/>
            <person name="Ma Y."/>
            <person name="Zhao S."/>
            <person name="Rong C."/>
        </authorList>
    </citation>
    <scope>NUCLEOTIDE SEQUENCE [LARGE SCALE GENOMIC DNA]</scope>
    <source>
        <strain evidence="5 6">LMG 27579</strain>
    </source>
</reference>
<sequence>MNKVFKVIWNAQMNVFVVVSELAKGYCRSAVSLNNSDSYGFINRFMLSAVALIVSGACATSSMSAELQVHDFSPQDPFEETISGSTQLTGSFAGIAPGQKGFHWTTLGQARKEGFITGESANWIDHQILRMGAQAKAINFIDPITGNTTSMNVFDNKDIRTDSTENFRIVLTDPVGKDGQYVDRNFYQIGNDASLDVDVGQKTDDWFTRADNQFNAILKSSLGYKNLSSVYHVTDNGNVNYLAKTVVHLGNTYSNARDTSSPVASMTAADFKGEFDSVIGKQNVANIAEFKAYNDALIKAIQSGQIALTEKQYADELDKARDTSLHAIYANTVIPADDAVRATVSKDAVSYIHAENNAKVAVDNNANIQLVNSDATVVNLENSATLTNNGTLGTANNTLRGAYVIAAKQDAVVNNNGVIDAGTNPEMAGYFNNGAIGVTQGQHTAISASGKSVINNNRTGVINVAATGDYFGNTAVLMNDSATLNNDGAINIAATPELAKTEGDGSNIGVEVQKNSTFNNQGVLYIGRMAQRTPTDAVNSIAIKKRSIGVHLYGNGTYNGSEASQVIIGSQVQNAAAFDVGGPATLNQKGSIAIFGAAGGEAAVANYGIIARSGTQAEKVVNSGTIGLSGLNGIGIYVMSNAQATHAGIINVNGGLDPVTHYANYGIKAEGEKALALLSGKINLYGDGAIGVYALNKGEIDVAGNGAVSFKRGVNQTGYYIFGAGSSIKNTASSVQDASMKGATLYRVDGGAHFSGASGSTSQLNASGIGATIIRTTGSDSRFDSGKQALNVTGQGATGVRIEGGATGEISADTTIAVSGRGATAGIVDGNYYKLDGSTDETKKGDSVLTSHAALKTANISDSAFGYLVKNGGKLIHEGFIDFATKFSTGIQVAGGTVDNRSDVTVNGVAIDIKGANSRVINSGVVTATDGTAAYRVGAKATLALEGKGETRAAGTAHGILLDQYAKGLTVEGATINMDSASSGSAIENRAAVSGIQLKDTTINVGNGLGIHTGASLAQTNSGVINVNGSGTGLLFEVIPIHAIVNAMPLASAWHGINSDQMLDMSDSRNLVINVNSAEGYGIVVHSTADLKTGASVNVLSDQGQSALVVEGTTKNVEQLGNLISVSDNAAVVNVDNGSLETFTNRADILARDAGHTALEMNRGKGITFTNASGANIRGQVNLLSGDNTVILASGSTATDITSGTGTDRFILKDIQEAESGKLFTSLNGGSGEDTLRLENSAYTVNRADAITGMEHIELANNSRLTLDNVDLALGDNGDDGAGTGYNIDGTSQLNLQNKADITFKSHLAGTGILSADAADNRFDFDRNNATDGFAGTLALTHSQFELSGLNTQALANATLLAGDGSVTHVGFGEQNIGGLAFNGGTVRFDGVTPGNPSASGTLHTGTTDLSGRGTVQVDTGTVSNDRPQADTHRSILEQDDARAFIKLAASDTAVQGGAGDLVLKDKDGNVITDAVTADISQNGKVVAKGTYDYRLTSGENNDGLYVNYGLTQVDLQGKGADALILDANGKSDNAADLSARVTGSGDLAFDSRKGQTVTLSNRDNDYSGLTDVRSGNLAMLNDRALGNTRELKLAAATGFDMRGHAQTIGKLSAESGSLTDLNGGHLTLTNGGESAGRLAGDGELTVAGGTLNVAGANSALRASTTIAQGATAVLDNTQGLGSGQIIAAGVLNLSKAAGALYNSISDAGRVMLASSDVTLAGNNRDFTGTFEIDTASTLTASSAQQLGTAAIKDAGQFVLNTNDSWSLKNSVSGLGSVVKKGNGSVTLNGSAQWTGQTDINGGGLMLGEADKAVTLASSQVNIHTGGRLSGFGGVAGNIDNQGTLAVGDDQGTSGTAIFTAGGNLTNSGNIRTGNGVGPAGNQLIVNGNYIGDGGHLSLNTALNGDDSTTDKLIVKGDTSGSTGVSVTNAGGSGAQTINGIEVIHVDGQSDGEFTQDGRIVAGAYDYSLVRGQDDNDSNWYLTSHKANPNPGPDPKPKPQPDVRPEPGSYTANLAAANTMFINRLHDRLGETQYIDALTGEKKVTSMWMRQVGGHNAWRDSSGQLKTQSNRYVMQIGGDIARWSGDGLDRWHLGAMAGYGHNSSNTRSSSTGYGSEGSVNGYSTGLYATWYANDETHQGAYLDSWAQYSWFNNSVKGQAIQSESYKSKGITGSLEFGYTHKLGEFTGSKGSGSEWFIQPQAQAIWMGVKANDHHEANGSRIQGEGDGNLQTRLGVRTFLKGHSAIDNGKGRTFQPFVDVNWIHNTRDFGTKMDGVSIRQKGARNLGEIKTGVEGQINPGLNVWGNIGVQAGDKGYNDTSAMIGLKYNF</sequence>
<dbReference type="InterPro" id="IPR024973">
    <property type="entry name" value="ESPR"/>
</dbReference>
<dbReference type="Proteomes" id="UP000288794">
    <property type="component" value="Unassembled WGS sequence"/>
</dbReference>
<dbReference type="PROSITE" id="PS51208">
    <property type="entry name" value="AUTOTRANSPORTER"/>
    <property type="match status" value="1"/>
</dbReference>
<evidence type="ECO:0000256" key="1">
    <source>
        <dbReference type="ARBA" id="ARBA00022729"/>
    </source>
</evidence>
<dbReference type="CDD" id="cd01344">
    <property type="entry name" value="PL2_Passenger_AT"/>
    <property type="match status" value="1"/>
</dbReference>
<evidence type="ECO:0000259" key="4">
    <source>
        <dbReference type="PROSITE" id="PS51208"/>
    </source>
</evidence>
<dbReference type="InterPro" id="IPR012332">
    <property type="entry name" value="Autotransporter_pectin_lyase_C"/>
</dbReference>
<feature type="region of interest" description="Disordered" evidence="3">
    <location>
        <begin position="1978"/>
        <end position="2007"/>
    </location>
</feature>
<feature type="compositionally biased region" description="Polar residues" evidence="3">
    <location>
        <begin position="1978"/>
        <end position="1987"/>
    </location>
</feature>
<dbReference type="SMART" id="SM00869">
    <property type="entry name" value="Autotransporter"/>
    <property type="match status" value="1"/>
</dbReference>
<feature type="domain" description="Autotransporter" evidence="4">
    <location>
        <begin position="2040"/>
        <end position="2328"/>
    </location>
</feature>
<dbReference type="RefSeq" id="WP_128179052.1">
    <property type="nucleotide sequence ID" value="NZ_CP071409.1"/>
</dbReference>
<dbReference type="InterPro" id="IPR043990">
    <property type="entry name" value="AC_1"/>
</dbReference>
<comment type="caution">
    <text evidence="5">The sequence shown here is derived from an EMBL/GenBank/DDBJ whole genome shotgun (WGS) entry which is preliminary data.</text>
</comment>
<dbReference type="PANTHER" id="PTHR12338">
    <property type="entry name" value="AUTOTRANSPORTER"/>
    <property type="match status" value="1"/>
</dbReference>
<dbReference type="Pfam" id="PF18883">
    <property type="entry name" value="AC_1"/>
    <property type="match status" value="1"/>
</dbReference>
<dbReference type="EMBL" id="JMEE01000044">
    <property type="protein sequence ID" value="RWR00975.1"/>
    <property type="molecule type" value="Genomic_DNA"/>
</dbReference>
<evidence type="ECO:0000256" key="3">
    <source>
        <dbReference type="SAM" id="MobiDB-lite"/>
    </source>
</evidence>
<gene>
    <name evidence="5" type="ORF">ED28_16125</name>
</gene>
<dbReference type="Pfam" id="PF03797">
    <property type="entry name" value="Autotransporter"/>
    <property type="match status" value="1"/>
</dbReference>
<dbReference type="SUPFAM" id="SSF51126">
    <property type="entry name" value="Pectin lyase-like"/>
    <property type="match status" value="1"/>
</dbReference>
<evidence type="ECO:0000313" key="5">
    <source>
        <dbReference type="EMBL" id="RWR00975.1"/>
    </source>
</evidence>
<dbReference type="NCBIfam" id="TIGR02601">
    <property type="entry name" value="autotrns_rpt"/>
    <property type="match status" value="1"/>
</dbReference>
<dbReference type="InterPro" id="IPR011050">
    <property type="entry name" value="Pectin_lyase_fold/virulence"/>
</dbReference>
<name>A0A443IAD3_9GAMM</name>
<proteinExistence type="predicted"/>
<dbReference type="InterPro" id="IPR006315">
    <property type="entry name" value="OM_autotransptr_brl_dom"/>
</dbReference>
<evidence type="ECO:0000313" key="6">
    <source>
        <dbReference type="Proteomes" id="UP000288794"/>
    </source>
</evidence>
<keyword evidence="6" id="KW-1185">Reference proteome</keyword>
<organism evidence="5 6">
    <name type="scientific">[Pantoea] beijingensis</name>
    <dbReference type="NCBI Taxonomy" id="1324864"/>
    <lineage>
        <taxon>Bacteria</taxon>
        <taxon>Pseudomonadati</taxon>
        <taxon>Pseudomonadota</taxon>
        <taxon>Gammaproteobacteria</taxon>
        <taxon>Enterobacterales</taxon>
        <taxon>Erwiniaceae</taxon>
        <taxon>Erwinia</taxon>
    </lineage>
</organism>
<dbReference type="SUPFAM" id="SSF103515">
    <property type="entry name" value="Autotransporter"/>
    <property type="match status" value="1"/>
</dbReference>
<feature type="compositionally biased region" description="Basic and acidic residues" evidence="3">
    <location>
        <begin position="1995"/>
        <end position="2005"/>
    </location>
</feature>
<dbReference type="InterPro" id="IPR050909">
    <property type="entry name" value="Bact_Autotransporter_VF"/>
</dbReference>
<dbReference type="Pfam" id="PF13018">
    <property type="entry name" value="ESPR"/>
    <property type="match status" value="1"/>
</dbReference>
<dbReference type="InterPro" id="IPR036709">
    <property type="entry name" value="Autotransporte_beta_dom_sf"/>
</dbReference>
<dbReference type="InterPro" id="IPR005546">
    <property type="entry name" value="Autotransporte_beta"/>
</dbReference>